<dbReference type="AlphaFoldDB" id="A0A7V7KIW5"/>
<keyword evidence="2" id="KW-1185">Reference proteome</keyword>
<reference evidence="1 2" key="1">
    <citation type="submission" date="2019-08" db="EMBL/GenBank/DDBJ databases">
        <title>Bioinformatics analysis of the strain L3 and L5.</title>
        <authorList>
            <person name="Li X."/>
        </authorList>
    </citation>
    <scope>NUCLEOTIDE SEQUENCE [LARGE SCALE GENOMIC DNA]</scope>
    <source>
        <strain evidence="1 2">L5</strain>
    </source>
</reference>
<dbReference type="Proteomes" id="UP000486760">
    <property type="component" value="Unassembled WGS sequence"/>
</dbReference>
<gene>
    <name evidence="1" type="ORF">F0A17_09355</name>
</gene>
<protein>
    <submittedName>
        <fullName evidence="1">Uncharacterized protein</fullName>
    </submittedName>
</protein>
<evidence type="ECO:0000313" key="1">
    <source>
        <dbReference type="EMBL" id="KAA0013100.1"/>
    </source>
</evidence>
<proteinExistence type="predicted"/>
<comment type="caution">
    <text evidence="1">The sequence shown here is derived from an EMBL/GenBank/DDBJ whole genome shotgun (WGS) entry which is preliminary data.</text>
</comment>
<dbReference type="PROSITE" id="PS51257">
    <property type="entry name" value="PROKAR_LIPOPROTEIN"/>
    <property type="match status" value="1"/>
</dbReference>
<name>A0A7V7KIW5_9GAMM</name>
<evidence type="ECO:0000313" key="2">
    <source>
        <dbReference type="Proteomes" id="UP000486760"/>
    </source>
</evidence>
<accession>A0A7V7KIW5</accession>
<organism evidence="1 2">
    <name type="scientific">Billgrantia pellis</name>
    <dbReference type="NCBI Taxonomy" id="2606936"/>
    <lineage>
        <taxon>Bacteria</taxon>
        <taxon>Pseudomonadati</taxon>
        <taxon>Pseudomonadota</taxon>
        <taxon>Gammaproteobacteria</taxon>
        <taxon>Oceanospirillales</taxon>
        <taxon>Halomonadaceae</taxon>
        <taxon>Billgrantia</taxon>
    </lineage>
</organism>
<sequence>MFPSRRFSFAVPRRRWQWLAPLGLAALLTGCLAMPQTGLFAFRLAVTSLGVEDVRIGPYSIHAGLDTRDIASLLTSSLSMGSLPVQATLAMGLSLPAGMPAVEMSGFRWSLDVPGAEPVSGNYRQDVTLTSADDTKLRLPVAFDVLAADHTRLAPMIELAGQLAHQGELPTGSELVITPGDLRGLGMTLPAGVWTPTLRFAVGANGELTPQR</sequence>
<dbReference type="RefSeq" id="WP_149328053.1">
    <property type="nucleotide sequence ID" value="NZ_VTPY01000003.1"/>
</dbReference>
<dbReference type="EMBL" id="VTPY01000003">
    <property type="protein sequence ID" value="KAA0013100.1"/>
    <property type="molecule type" value="Genomic_DNA"/>
</dbReference>